<name>A0ACB9RHX6_9MYRT</name>
<evidence type="ECO:0000313" key="2">
    <source>
        <dbReference type="Proteomes" id="UP001057402"/>
    </source>
</evidence>
<proteinExistence type="predicted"/>
<accession>A0ACB9RHX6</accession>
<evidence type="ECO:0000313" key="1">
    <source>
        <dbReference type="EMBL" id="KAI4375547.1"/>
    </source>
</evidence>
<keyword evidence="2" id="KW-1185">Reference proteome</keyword>
<dbReference type="Proteomes" id="UP001057402">
    <property type="component" value="Chromosome 4"/>
</dbReference>
<comment type="caution">
    <text evidence="1">The sequence shown here is derived from an EMBL/GenBank/DDBJ whole genome shotgun (WGS) entry which is preliminary data.</text>
</comment>
<sequence length="288" mass="30274">MMAQQFGLFGVLFVLVAIATGVASQDTRTFTIVNNCKETIWPGITHGDGFNGSGFPLKPGQSAVYTASSNWNGRIWGRTGCNFDKDGNGTCQTGGCGKSLNCTDPGSPPATIAGFTLGSPDYYDVSLVDGFNLPIVITPLKGKENCSNVGCDGDLRQNCPKELALKSSGGDVIACRSACEVFSTDEYCCRGTYATPETCHATNYSRAFKSVCPTAYSYAYDDPTSVKTCSGADYVVSFCASRNGTVCSFHDSGLACSGSTGFRTAVPGWLVILIVSLPLVLKTSSSVL</sequence>
<reference evidence="2" key="1">
    <citation type="journal article" date="2023" name="Front. Plant Sci.">
        <title>Chromosomal-level genome assembly of Melastoma candidum provides insights into trichome evolution.</title>
        <authorList>
            <person name="Zhong Y."/>
            <person name="Wu W."/>
            <person name="Sun C."/>
            <person name="Zou P."/>
            <person name="Liu Y."/>
            <person name="Dai S."/>
            <person name="Zhou R."/>
        </authorList>
    </citation>
    <scope>NUCLEOTIDE SEQUENCE [LARGE SCALE GENOMIC DNA]</scope>
</reference>
<protein>
    <submittedName>
        <fullName evidence="1">Uncharacterized protein</fullName>
    </submittedName>
</protein>
<organism evidence="1 2">
    <name type="scientific">Melastoma candidum</name>
    <dbReference type="NCBI Taxonomy" id="119954"/>
    <lineage>
        <taxon>Eukaryota</taxon>
        <taxon>Viridiplantae</taxon>
        <taxon>Streptophyta</taxon>
        <taxon>Embryophyta</taxon>
        <taxon>Tracheophyta</taxon>
        <taxon>Spermatophyta</taxon>
        <taxon>Magnoliopsida</taxon>
        <taxon>eudicotyledons</taxon>
        <taxon>Gunneridae</taxon>
        <taxon>Pentapetalae</taxon>
        <taxon>rosids</taxon>
        <taxon>malvids</taxon>
        <taxon>Myrtales</taxon>
        <taxon>Melastomataceae</taxon>
        <taxon>Melastomatoideae</taxon>
        <taxon>Melastomateae</taxon>
        <taxon>Melastoma</taxon>
    </lineage>
</organism>
<dbReference type="EMBL" id="CM042883">
    <property type="protein sequence ID" value="KAI4375547.1"/>
    <property type="molecule type" value="Genomic_DNA"/>
</dbReference>
<gene>
    <name evidence="1" type="ORF">MLD38_013403</name>
</gene>